<reference evidence="2" key="1">
    <citation type="journal article" date="2022" name="Mol. Ecol. Resour.">
        <title>The genomes of chicory, endive, great burdock and yacon provide insights into Asteraceae palaeo-polyploidization history and plant inulin production.</title>
        <authorList>
            <person name="Fan W."/>
            <person name="Wang S."/>
            <person name="Wang H."/>
            <person name="Wang A."/>
            <person name="Jiang F."/>
            <person name="Liu H."/>
            <person name="Zhao H."/>
            <person name="Xu D."/>
            <person name="Zhang Y."/>
        </authorList>
    </citation>
    <scope>NUCLEOTIDE SEQUENCE [LARGE SCALE GENOMIC DNA]</scope>
    <source>
        <strain evidence="2">cv. Niubang</strain>
    </source>
</reference>
<keyword evidence="2" id="KW-1185">Reference proteome</keyword>
<dbReference type="Proteomes" id="UP001055879">
    <property type="component" value="Linkage Group LG05"/>
</dbReference>
<name>A0ACB9C6V4_ARCLA</name>
<proteinExistence type="predicted"/>
<reference evidence="1 2" key="2">
    <citation type="journal article" date="2022" name="Mol. Ecol. Resour.">
        <title>The genomes of chicory, endive, great burdock and yacon provide insights into Asteraceae paleo-polyploidization history and plant inulin production.</title>
        <authorList>
            <person name="Fan W."/>
            <person name="Wang S."/>
            <person name="Wang H."/>
            <person name="Wang A."/>
            <person name="Jiang F."/>
            <person name="Liu H."/>
            <person name="Zhao H."/>
            <person name="Xu D."/>
            <person name="Zhang Y."/>
        </authorList>
    </citation>
    <scope>NUCLEOTIDE SEQUENCE [LARGE SCALE GENOMIC DNA]</scope>
    <source>
        <strain evidence="2">cv. Niubang</strain>
    </source>
</reference>
<evidence type="ECO:0000313" key="1">
    <source>
        <dbReference type="EMBL" id="KAI3730012.1"/>
    </source>
</evidence>
<dbReference type="EMBL" id="CM042051">
    <property type="protein sequence ID" value="KAI3730012.1"/>
    <property type="molecule type" value="Genomic_DNA"/>
</dbReference>
<gene>
    <name evidence="1" type="ORF">L6452_18688</name>
</gene>
<accession>A0ACB9C6V4</accession>
<organism evidence="1 2">
    <name type="scientific">Arctium lappa</name>
    <name type="common">Greater burdock</name>
    <name type="synonym">Lappa major</name>
    <dbReference type="NCBI Taxonomy" id="4217"/>
    <lineage>
        <taxon>Eukaryota</taxon>
        <taxon>Viridiplantae</taxon>
        <taxon>Streptophyta</taxon>
        <taxon>Embryophyta</taxon>
        <taxon>Tracheophyta</taxon>
        <taxon>Spermatophyta</taxon>
        <taxon>Magnoliopsida</taxon>
        <taxon>eudicotyledons</taxon>
        <taxon>Gunneridae</taxon>
        <taxon>Pentapetalae</taxon>
        <taxon>asterids</taxon>
        <taxon>campanulids</taxon>
        <taxon>Asterales</taxon>
        <taxon>Asteraceae</taxon>
        <taxon>Carduoideae</taxon>
        <taxon>Cardueae</taxon>
        <taxon>Arctiinae</taxon>
        <taxon>Arctium</taxon>
    </lineage>
</organism>
<protein>
    <submittedName>
        <fullName evidence="1">Uncharacterized protein</fullName>
    </submittedName>
</protein>
<sequence length="550" mass="61649">MQMVKTFPLNVVEHKVKPHIYVIRYTSGPQFPLVHPWVSPQRHSTSSAHAFPGSTSRIPDLIAFPNAWDRYKELLRKCPYMALHTVYTSTYNEGYEILEKISINIGQWSDPRAVVPRKTIGVHKVDDYKSLTTQLANMASLIKNLTASQVVQSGCNAILSSKIPPKLKDTGSFTIPCSIGGEEIGKALCDLGASINLMPLSVFNTLGIVEARPTTVTLQLADKSIAYPKGKIEDVLVQALVTVVVVVTPDWSKPFEITCNASGWAVGAVLGQKKEKVVVHTDHAAINYLISKKDAKARLIRWILLLQEFDLEIIDRKGPCGGHFGGSRTAAKVLQSDFFWPTLHNDACDFVKSCNECQRSGNSSHKNEMPLNGILEVELFDVWGIEFMGPFSLSNNYAYILVVADYVSKWVEAMACHSNDARTVVKFLHKHIFTRFGKPRALISEEGTHFINNLLEEVLEKYNIKLRVATTYHLQINGLVELSNSEIKSILSKVIEPHRKNWASKLDDALWAYRTAYKIPIGMSPYKFVFGKACHLPVELEHKGYWALRN</sequence>
<evidence type="ECO:0000313" key="2">
    <source>
        <dbReference type="Proteomes" id="UP001055879"/>
    </source>
</evidence>
<comment type="caution">
    <text evidence="1">The sequence shown here is derived from an EMBL/GenBank/DDBJ whole genome shotgun (WGS) entry which is preliminary data.</text>
</comment>